<keyword evidence="2 8" id="KW-0645">Protease</keyword>
<dbReference type="GO" id="GO:0008233">
    <property type="term" value="F:peptidase activity"/>
    <property type="evidence" value="ECO:0007669"/>
    <property type="project" value="UniProtKB-KW"/>
</dbReference>
<dbReference type="Gene3D" id="3.90.1680.10">
    <property type="entry name" value="SOS response associated peptidase-like"/>
    <property type="match status" value="1"/>
</dbReference>
<proteinExistence type="inferred from homology"/>
<dbReference type="AlphaFoldDB" id="A0A918KXH7"/>
<dbReference type="GO" id="GO:0003697">
    <property type="term" value="F:single-stranded DNA binding"/>
    <property type="evidence" value="ECO:0007669"/>
    <property type="project" value="InterPro"/>
</dbReference>
<keyword evidence="3" id="KW-0227">DNA damage</keyword>
<evidence type="ECO:0000256" key="3">
    <source>
        <dbReference type="ARBA" id="ARBA00022763"/>
    </source>
</evidence>
<evidence type="ECO:0000256" key="4">
    <source>
        <dbReference type="ARBA" id="ARBA00022801"/>
    </source>
</evidence>
<accession>A0A918KXH7</accession>
<evidence type="ECO:0000256" key="7">
    <source>
        <dbReference type="ARBA" id="ARBA00023239"/>
    </source>
</evidence>
<protein>
    <recommendedName>
        <fullName evidence="8">Abasic site processing protein</fullName>
        <ecNumber evidence="8">3.4.-.-</ecNumber>
    </recommendedName>
</protein>
<evidence type="ECO:0000256" key="8">
    <source>
        <dbReference type="RuleBase" id="RU364100"/>
    </source>
</evidence>
<keyword evidence="10" id="KW-1185">Reference proteome</keyword>
<dbReference type="PANTHER" id="PTHR13604">
    <property type="entry name" value="DC12-RELATED"/>
    <property type="match status" value="1"/>
</dbReference>
<dbReference type="EC" id="3.4.-.-" evidence="8"/>
<evidence type="ECO:0000256" key="2">
    <source>
        <dbReference type="ARBA" id="ARBA00022670"/>
    </source>
</evidence>
<evidence type="ECO:0000256" key="1">
    <source>
        <dbReference type="ARBA" id="ARBA00008136"/>
    </source>
</evidence>
<evidence type="ECO:0000313" key="10">
    <source>
        <dbReference type="Proteomes" id="UP000603865"/>
    </source>
</evidence>
<dbReference type="SUPFAM" id="SSF143081">
    <property type="entry name" value="BB1717-like"/>
    <property type="match status" value="1"/>
</dbReference>
<gene>
    <name evidence="9" type="ORF">GCM10008957_56220</name>
</gene>
<dbReference type="GO" id="GO:0006508">
    <property type="term" value="P:proteolysis"/>
    <property type="evidence" value="ECO:0007669"/>
    <property type="project" value="UniProtKB-KW"/>
</dbReference>
<dbReference type="Proteomes" id="UP000603865">
    <property type="component" value="Unassembled WGS sequence"/>
</dbReference>
<organism evidence="9 10">
    <name type="scientific">Deinococcus ruber</name>
    <dbReference type="NCBI Taxonomy" id="1848197"/>
    <lineage>
        <taxon>Bacteria</taxon>
        <taxon>Thermotogati</taxon>
        <taxon>Deinococcota</taxon>
        <taxon>Deinococci</taxon>
        <taxon>Deinococcales</taxon>
        <taxon>Deinococcaceae</taxon>
        <taxon>Deinococcus</taxon>
    </lineage>
</organism>
<reference evidence="9" key="1">
    <citation type="journal article" date="2014" name="Int. J. Syst. Evol. Microbiol.">
        <title>Complete genome sequence of Corynebacterium casei LMG S-19264T (=DSM 44701T), isolated from a smear-ripened cheese.</title>
        <authorList>
            <consortium name="US DOE Joint Genome Institute (JGI-PGF)"/>
            <person name="Walter F."/>
            <person name="Albersmeier A."/>
            <person name="Kalinowski J."/>
            <person name="Ruckert C."/>
        </authorList>
    </citation>
    <scope>NUCLEOTIDE SEQUENCE</scope>
    <source>
        <strain evidence="9">JCM 31311</strain>
    </source>
</reference>
<dbReference type="EMBL" id="BMQL01000106">
    <property type="protein sequence ID" value="GGR40574.1"/>
    <property type="molecule type" value="Genomic_DNA"/>
</dbReference>
<sequence>MCGRAEDLFTPKAVAALTKLFGPFGWRALDRTEIRPTDQLRVVRPGAEGYDAPLARWGLIPERMTEDEAKKYAMFNARIETLERSRAFAQPFRSRRAVIPISCFFEWPVRQNGVKTKVRIARPDGLPLLAAGLWNCTEDGTASCTVITRPAPADLVGVHDRAPALLLTRDLEAWLRGAPAQAQRAAASSWQPGLLTVLPA</sequence>
<dbReference type="GO" id="GO:0106300">
    <property type="term" value="P:protein-DNA covalent cross-linking repair"/>
    <property type="evidence" value="ECO:0007669"/>
    <property type="project" value="InterPro"/>
</dbReference>
<reference evidence="9" key="2">
    <citation type="submission" date="2020-09" db="EMBL/GenBank/DDBJ databases">
        <authorList>
            <person name="Sun Q."/>
            <person name="Ohkuma M."/>
        </authorList>
    </citation>
    <scope>NUCLEOTIDE SEQUENCE</scope>
    <source>
        <strain evidence="9">JCM 31311</strain>
    </source>
</reference>
<evidence type="ECO:0000256" key="6">
    <source>
        <dbReference type="ARBA" id="ARBA00023125"/>
    </source>
</evidence>
<name>A0A918KXH7_9DEIO</name>
<evidence type="ECO:0000256" key="5">
    <source>
        <dbReference type="ARBA" id="ARBA00023124"/>
    </source>
</evidence>
<evidence type="ECO:0000313" key="9">
    <source>
        <dbReference type="EMBL" id="GGR40574.1"/>
    </source>
</evidence>
<dbReference type="RefSeq" id="WP_189093836.1">
    <property type="nucleotide sequence ID" value="NZ_BMQL01000106.1"/>
</dbReference>
<keyword evidence="5" id="KW-0190">Covalent protein-DNA linkage</keyword>
<dbReference type="GO" id="GO:0016829">
    <property type="term" value="F:lyase activity"/>
    <property type="evidence" value="ECO:0007669"/>
    <property type="project" value="UniProtKB-KW"/>
</dbReference>
<comment type="similarity">
    <text evidence="1 8">Belongs to the SOS response-associated peptidase family.</text>
</comment>
<dbReference type="InterPro" id="IPR003738">
    <property type="entry name" value="SRAP"/>
</dbReference>
<comment type="caution">
    <text evidence="9">The sequence shown here is derived from an EMBL/GenBank/DDBJ whole genome shotgun (WGS) entry which is preliminary data.</text>
</comment>
<keyword evidence="7" id="KW-0456">Lyase</keyword>
<dbReference type="PANTHER" id="PTHR13604:SF0">
    <property type="entry name" value="ABASIC SITE PROCESSING PROTEIN HMCES"/>
    <property type="match status" value="1"/>
</dbReference>
<dbReference type="Pfam" id="PF02586">
    <property type="entry name" value="SRAP"/>
    <property type="match status" value="1"/>
</dbReference>
<keyword evidence="6" id="KW-0238">DNA-binding</keyword>
<dbReference type="InterPro" id="IPR036590">
    <property type="entry name" value="SRAP-like"/>
</dbReference>
<keyword evidence="4 8" id="KW-0378">Hydrolase</keyword>